<gene>
    <name evidence="2" type="ORF">NPIL_453681</name>
</gene>
<organism evidence="2 3">
    <name type="scientific">Nephila pilipes</name>
    <name type="common">Giant wood spider</name>
    <name type="synonym">Nephila maculata</name>
    <dbReference type="NCBI Taxonomy" id="299642"/>
    <lineage>
        <taxon>Eukaryota</taxon>
        <taxon>Metazoa</taxon>
        <taxon>Ecdysozoa</taxon>
        <taxon>Arthropoda</taxon>
        <taxon>Chelicerata</taxon>
        <taxon>Arachnida</taxon>
        <taxon>Araneae</taxon>
        <taxon>Araneomorphae</taxon>
        <taxon>Entelegynae</taxon>
        <taxon>Araneoidea</taxon>
        <taxon>Nephilidae</taxon>
        <taxon>Nephila</taxon>
    </lineage>
</organism>
<dbReference type="AlphaFoldDB" id="A0A8X6P070"/>
<dbReference type="Proteomes" id="UP000887013">
    <property type="component" value="Unassembled WGS sequence"/>
</dbReference>
<evidence type="ECO:0000313" key="3">
    <source>
        <dbReference type="Proteomes" id="UP000887013"/>
    </source>
</evidence>
<evidence type="ECO:0000313" key="2">
    <source>
        <dbReference type="EMBL" id="GFT41635.1"/>
    </source>
</evidence>
<name>A0A8X6P070_NEPPI</name>
<evidence type="ECO:0000256" key="1">
    <source>
        <dbReference type="SAM" id="MobiDB-lite"/>
    </source>
</evidence>
<reference evidence="2" key="1">
    <citation type="submission" date="2020-08" db="EMBL/GenBank/DDBJ databases">
        <title>Multicomponent nature underlies the extraordinary mechanical properties of spider dragline silk.</title>
        <authorList>
            <person name="Kono N."/>
            <person name="Nakamura H."/>
            <person name="Mori M."/>
            <person name="Yoshida Y."/>
            <person name="Ohtoshi R."/>
            <person name="Malay A.D."/>
            <person name="Moran D.A.P."/>
            <person name="Tomita M."/>
            <person name="Numata K."/>
            <person name="Arakawa K."/>
        </authorList>
    </citation>
    <scope>NUCLEOTIDE SEQUENCE</scope>
</reference>
<feature type="region of interest" description="Disordered" evidence="1">
    <location>
        <begin position="62"/>
        <end position="85"/>
    </location>
</feature>
<comment type="caution">
    <text evidence="2">The sequence shown here is derived from an EMBL/GenBank/DDBJ whole genome shotgun (WGS) entry which is preliminary data.</text>
</comment>
<accession>A0A8X6P070</accession>
<dbReference type="EMBL" id="BMAW01015033">
    <property type="protein sequence ID" value="GFT41635.1"/>
    <property type="molecule type" value="Genomic_DNA"/>
</dbReference>
<dbReference type="OrthoDB" id="6406761at2759"/>
<sequence>MRFSPTIQNSHPFLQRGHNSPPCSLIASPGYFPTFFGGAIGATPLSHRVGMRVRTPFTSVIGTRCPRRKPQGLGGSNVGWTGKSP</sequence>
<keyword evidence="3" id="KW-1185">Reference proteome</keyword>
<protein>
    <submittedName>
        <fullName evidence="2">Uncharacterized protein</fullName>
    </submittedName>
</protein>
<proteinExistence type="predicted"/>